<proteinExistence type="predicted"/>
<dbReference type="RefSeq" id="WP_092206950.1">
    <property type="nucleotide sequence ID" value="NZ_FOVN01000002.1"/>
</dbReference>
<accession>A0A1I5AMX5</accession>
<name>A0A1I5AMX5_9FLAO</name>
<reference evidence="2" key="1">
    <citation type="submission" date="2016-10" db="EMBL/GenBank/DDBJ databases">
        <authorList>
            <person name="Varghese N."/>
            <person name="Submissions S."/>
        </authorList>
    </citation>
    <scope>NUCLEOTIDE SEQUENCE [LARGE SCALE GENOMIC DNA]</scope>
    <source>
        <strain evidence="2">DSM 23925</strain>
    </source>
</reference>
<dbReference type="STRING" id="649333.SAMN04487989_102167"/>
<dbReference type="EMBL" id="FOVN01000002">
    <property type="protein sequence ID" value="SFN63778.1"/>
    <property type="molecule type" value="Genomic_DNA"/>
</dbReference>
<evidence type="ECO:0000313" key="1">
    <source>
        <dbReference type="EMBL" id="SFN63778.1"/>
    </source>
</evidence>
<dbReference type="Proteomes" id="UP000198705">
    <property type="component" value="Unassembled WGS sequence"/>
</dbReference>
<protein>
    <submittedName>
        <fullName evidence="1">Uncharacterized protein</fullName>
    </submittedName>
</protein>
<dbReference type="PROSITE" id="PS51257">
    <property type="entry name" value="PROKAR_LIPOPROTEIN"/>
    <property type="match status" value="1"/>
</dbReference>
<sequence length="161" mass="18399">MKNLITVIITSFLLFTACEGPQGPPGRDGGLIVSPAFEIELDFTAGNNYEYFEPYGFNTYPADVTLVYILWEIVDGQEVWRLLPQTVQFEDGSLMYNFDFTRTDVRFFLDGTVNFNTLDSSWTRNQVFRVVVVPADNVGKQDFSDINVVMESYGITNFKKR</sequence>
<dbReference type="OrthoDB" id="1524444at2"/>
<organism evidence="1 2">
    <name type="scientific">Bizionia echini</name>
    <dbReference type="NCBI Taxonomy" id="649333"/>
    <lineage>
        <taxon>Bacteria</taxon>
        <taxon>Pseudomonadati</taxon>
        <taxon>Bacteroidota</taxon>
        <taxon>Flavobacteriia</taxon>
        <taxon>Flavobacteriales</taxon>
        <taxon>Flavobacteriaceae</taxon>
        <taxon>Bizionia</taxon>
    </lineage>
</organism>
<keyword evidence="2" id="KW-1185">Reference proteome</keyword>
<gene>
    <name evidence="1" type="ORF">SAMN04487989_102167</name>
</gene>
<evidence type="ECO:0000313" key="2">
    <source>
        <dbReference type="Proteomes" id="UP000198705"/>
    </source>
</evidence>
<dbReference type="AlphaFoldDB" id="A0A1I5AMX5"/>